<reference evidence="3" key="1">
    <citation type="submission" date="2023-06" db="EMBL/GenBank/DDBJ databases">
        <title>A Treasure from Seagulls: Isolation and Description of Aciduricobacillus qingdaonensis gen. nov., sp. nov., a Rare Obligately Uric Acid-utilizing Member in the Family Bacillaceae.</title>
        <authorList>
            <person name="Liu W."/>
            <person name="Wang B."/>
        </authorList>
    </citation>
    <scope>NUCLEOTIDE SEQUENCE</scope>
    <source>
        <strain evidence="3">44XB</strain>
    </source>
</reference>
<evidence type="ECO:0000259" key="2">
    <source>
        <dbReference type="PROSITE" id="PS51272"/>
    </source>
</evidence>
<feature type="domain" description="SLH" evidence="2">
    <location>
        <begin position="17"/>
        <end position="83"/>
    </location>
</feature>
<protein>
    <recommendedName>
        <fullName evidence="2">SLH domain-containing protein</fullName>
    </recommendedName>
</protein>
<proteinExistence type="predicted"/>
<accession>A0ABY9KUB2</accession>
<dbReference type="InterPro" id="IPR001119">
    <property type="entry name" value="SLH_dom"/>
</dbReference>
<dbReference type="RefSeq" id="WP_348027425.1">
    <property type="nucleotide sequence ID" value="NZ_CP129113.1"/>
</dbReference>
<name>A0ABY9KUB2_9BACI</name>
<gene>
    <name evidence="3" type="ORF">QR721_12370</name>
</gene>
<dbReference type="Proteomes" id="UP001180087">
    <property type="component" value="Chromosome"/>
</dbReference>
<evidence type="ECO:0000313" key="3">
    <source>
        <dbReference type="EMBL" id="WLV24420.1"/>
    </source>
</evidence>
<keyword evidence="1" id="KW-0732">Signal</keyword>
<organism evidence="3 4">
    <name type="scientific">Aciduricibacillus chroicocephali</name>
    <dbReference type="NCBI Taxonomy" id="3054939"/>
    <lineage>
        <taxon>Bacteria</taxon>
        <taxon>Bacillati</taxon>
        <taxon>Bacillota</taxon>
        <taxon>Bacilli</taxon>
        <taxon>Bacillales</taxon>
        <taxon>Bacillaceae</taxon>
        <taxon>Aciduricibacillus</taxon>
    </lineage>
</organism>
<evidence type="ECO:0000256" key="1">
    <source>
        <dbReference type="ARBA" id="ARBA00022729"/>
    </source>
</evidence>
<dbReference type="EMBL" id="CP129113">
    <property type="protein sequence ID" value="WLV24420.1"/>
    <property type="molecule type" value="Genomic_DNA"/>
</dbReference>
<dbReference type="PROSITE" id="PS51272">
    <property type="entry name" value="SLH"/>
    <property type="match status" value="1"/>
</dbReference>
<sequence length="83" mass="9140">MATVLVKAFELSGDNTNIELTDLLKIDASHRDNVKVLAQNNITIGKINKEGKRYFDGTGKLTRVQFAIFLDKALGSFGVVEIN</sequence>
<evidence type="ECO:0000313" key="4">
    <source>
        <dbReference type="Proteomes" id="UP001180087"/>
    </source>
</evidence>
<keyword evidence="4" id="KW-1185">Reference proteome</keyword>